<comment type="caution">
    <text evidence="2">The sequence shown here is derived from an EMBL/GenBank/DDBJ whole genome shotgun (WGS) entry which is preliminary data.</text>
</comment>
<accession>A0A7X3MT20</accession>
<name>A0A7X3MT20_9HYPH</name>
<organism evidence="2 3">
    <name type="scientific">Microvirga makkahensis</name>
    <dbReference type="NCBI Taxonomy" id="1128670"/>
    <lineage>
        <taxon>Bacteria</taxon>
        <taxon>Pseudomonadati</taxon>
        <taxon>Pseudomonadota</taxon>
        <taxon>Alphaproteobacteria</taxon>
        <taxon>Hyphomicrobiales</taxon>
        <taxon>Methylobacteriaceae</taxon>
        <taxon>Microvirga</taxon>
    </lineage>
</organism>
<keyword evidence="1" id="KW-0472">Membrane</keyword>
<reference evidence="2 3" key="1">
    <citation type="submission" date="2019-12" db="EMBL/GenBank/DDBJ databases">
        <authorList>
            <person name="Yuan C.-G."/>
        </authorList>
    </citation>
    <scope>NUCLEOTIDE SEQUENCE [LARGE SCALE GENOMIC DNA]</scope>
    <source>
        <strain evidence="2 3">KCTC 23863</strain>
    </source>
</reference>
<proteinExistence type="predicted"/>
<keyword evidence="1" id="KW-1133">Transmembrane helix</keyword>
<evidence type="ECO:0000256" key="1">
    <source>
        <dbReference type="SAM" id="Phobius"/>
    </source>
</evidence>
<reference evidence="2 3" key="2">
    <citation type="submission" date="2020-01" db="EMBL/GenBank/DDBJ databases">
        <title>Microvirga sp. nov., an arsenate reduction bacterium isolated from Tibet hotspring sediments.</title>
        <authorList>
            <person name="Xian W.-D."/>
            <person name="Li W.-J."/>
        </authorList>
    </citation>
    <scope>NUCLEOTIDE SEQUENCE [LARGE SCALE GENOMIC DNA]</scope>
    <source>
        <strain evidence="2 3">KCTC 23863</strain>
    </source>
</reference>
<feature type="transmembrane region" description="Helical" evidence="1">
    <location>
        <begin position="27"/>
        <end position="53"/>
    </location>
</feature>
<evidence type="ECO:0000313" key="2">
    <source>
        <dbReference type="EMBL" id="MXQ12538.1"/>
    </source>
</evidence>
<keyword evidence="3" id="KW-1185">Reference proteome</keyword>
<keyword evidence="1" id="KW-0812">Transmembrane</keyword>
<evidence type="ECO:0000313" key="3">
    <source>
        <dbReference type="Proteomes" id="UP000436483"/>
    </source>
</evidence>
<protein>
    <submittedName>
        <fullName evidence="2">Uncharacterized protein</fullName>
    </submittedName>
</protein>
<dbReference type="RefSeq" id="WP_160885105.1">
    <property type="nucleotide sequence ID" value="NZ_WURB01000008.1"/>
</dbReference>
<dbReference type="EMBL" id="WURB01000008">
    <property type="protein sequence ID" value="MXQ12538.1"/>
    <property type="molecule type" value="Genomic_DNA"/>
</dbReference>
<sequence>MNQLEREMDRFAKEGTLRLGRAAVYAAVAYLLLWTQSVYEGSYLLVALVVLLLAMTRRSLVLIQVLLGILFVVGLLSEQINTVVGAVI</sequence>
<gene>
    <name evidence="2" type="ORF">GR328_13925</name>
</gene>
<dbReference type="Proteomes" id="UP000436483">
    <property type="component" value="Unassembled WGS sequence"/>
</dbReference>
<dbReference type="AlphaFoldDB" id="A0A7X3MT20"/>
<feature type="transmembrane region" description="Helical" evidence="1">
    <location>
        <begin position="60"/>
        <end position="77"/>
    </location>
</feature>